<protein>
    <submittedName>
        <fullName evidence="3">DUF1298 domain-containing protein</fullName>
    </submittedName>
</protein>
<dbReference type="EMBL" id="MAXA01000001">
    <property type="protein sequence ID" value="OHV46722.1"/>
    <property type="molecule type" value="Genomic_DNA"/>
</dbReference>
<comment type="caution">
    <text evidence="3">The sequence shown here is derived from an EMBL/GenBank/DDBJ whole genome shotgun (WGS) entry which is preliminary data.</text>
</comment>
<dbReference type="UniPathway" id="UPA00282"/>
<sequence>MDRIRFLNAFDTALLEYQLLHADVPINVNCLLLGTGPAPGIDELRAFVAERLRRFPLLTERLVCLPGRRARYGWRADPEVDLDCLVREHPVSSAAPAPPSVDGAAAAPGFAGTALRDFVERLSGAVVPLSGPPWQLWLLRSADDTEFALFYRASHIQQDGTAKNLVLSALFGIGTDPMAFVPPQRREPGRARAREVGAAAARSLRWLTPAAGSAVLAAPWAGRTTHSWETTSLSLLRSIGAAVGGTVNDAFLAALAGALRRWTGADGADGAGDAAGVGGAGGMVRAGGALSGRAGGMAVAMAVSTRQPGERAMLANFVAGARVVLPCAEPLPLGRLFAVRDRTDRLKQGGTLGLGERLLFELLPARARPRLFGAGLSGRSSVLSVSNQAGAPGPLAAAGRPITTAVPVPTLFPGERLACHLGGLGDTVSVGTAADAGLPGSRDLARLWAAEVTLLADAVRAFAGNRALP</sequence>
<evidence type="ECO:0000313" key="4">
    <source>
        <dbReference type="Proteomes" id="UP000179769"/>
    </source>
</evidence>
<feature type="domain" description="O-acyltransferase WSD1-like N-terminal" evidence="1">
    <location>
        <begin position="24"/>
        <end position="222"/>
    </location>
</feature>
<dbReference type="InterPro" id="IPR009721">
    <property type="entry name" value="O-acyltransferase_WSD1_C"/>
</dbReference>
<dbReference type="Pfam" id="PF03007">
    <property type="entry name" value="WS_DGAT_cat"/>
    <property type="match status" value="1"/>
</dbReference>
<dbReference type="GO" id="GO:0019432">
    <property type="term" value="P:triglyceride biosynthetic process"/>
    <property type="evidence" value="ECO:0007669"/>
    <property type="project" value="UniProtKB-UniPathway"/>
</dbReference>
<dbReference type="OrthoDB" id="3204538at2"/>
<accession>A0A1S1RN49</accession>
<dbReference type="AlphaFoldDB" id="A0A1S1RN49"/>
<proteinExistence type="predicted"/>
<name>A0A1S1RN49_9ACTN</name>
<feature type="domain" description="O-acyltransferase WSD1 C-terminal" evidence="2">
    <location>
        <begin position="316"/>
        <end position="438"/>
    </location>
</feature>
<keyword evidence="4" id="KW-1185">Reference proteome</keyword>
<dbReference type="InterPro" id="IPR004255">
    <property type="entry name" value="O-acyltransferase_WSD1_N"/>
</dbReference>
<evidence type="ECO:0000259" key="2">
    <source>
        <dbReference type="Pfam" id="PF06974"/>
    </source>
</evidence>
<evidence type="ECO:0000259" key="1">
    <source>
        <dbReference type="Pfam" id="PF03007"/>
    </source>
</evidence>
<evidence type="ECO:0000313" key="3">
    <source>
        <dbReference type="EMBL" id="OHV46722.1"/>
    </source>
</evidence>
<reference evidence="4" key="1">
    <citation type="submission" date="2016-07" db="EMBL/GenBank/DDBJ databases">
        <title>Frankia sp. NRRL B-16219 Genome sequencing.</title>
        <authorList>
            <person name="Ghodhbane-Gtari F."/>
            <person name="Swanson E."/>
            <person name="Gueddou A."/>
            <person name="Louati M."/>
            <person name="Nouioui I."/>
            <person name="Hezbri K."/>
            <person name="Abebe-Akele F."/>
            <person name="Simpson S."/>
            <person name="Morris K."/>
            <person name="Thomas K."/>
            <person name="Gtari M."/>
            <person name="Tisa L.S."/>
        </authorList>
    </citation>
    <scope>NUCLEOTIDE SEQUENCE [LARGE SCALE GENOMIC DNA]</scope>
    <source>
        <strain evidence="4">NRRL B-16219</strain>
    </source>
</reference>
<dbReference type="Pfam" id="PF06974">
    <property type="entry name" value="WS_DGAT_C"/>
    <property type="match status" value="1"/>
</dbReference>
<organism evidence="3 4">
    <name type="scientific">Parafrankia soli</name>
    <dbReference type="NCBI Taxonomy" id="2599596"/>
    <lineage>
        <taxon>Bacteria</taxon>
        <taxon>Bacillati</taxon>
        <taxon>Actinomycetota</taxon>
        <taxon>Actinomycetes</taxon>
        <taxon>Frankiales</taxon>
        <taxon>Frankiaceae</taxon>
        <taxon>Parafrankia</taxon>
    </lineage>
</organism>
<dbReference type="Proteomes" id="UP000179769">
    <property type="component" value="Unassembled WGS sequence"/>
</dbReference>
<dbReference type="RefSeq" id="WP_071059096.1">
    <property type="nucleotide sequence ID" value="NZ_MAXA01000001.1"/>
</dbReference>
<dbReference type="GO" id="GO:0004144">
    <property type="term" value="F:diacylglycerol O-acyltransferase activity"/>
    <property type="evidence" value="ECO:0007669"/>
    <property type="project" value="InterPro"/>
</dbReference>
<gene>
    <name evidence="3" type="ORF">BBK14_00070</name>
</gene>
<dbReference type="SUPFAM" id="SSF52777">
    <property type="entry name" value="CoA-dependent acyltransferases"/>
    <property type="match status" value="1"/>
</dbReference>